<dbReference type="GO" id="GO:0035770">
    <property type="term" value="C:ribonucleoprotein granule"/>
    <property type="evidence" value="ECO:0000318"/>
    <property type="project" value="GO_Central"/>
</dbReference>
<evidence type="ECO:0000313" key="5">
    <source>
        <dbReference type="EMBL" id="ACI64726.1"/>
    </source>
</evidence>
<dbReference type="GO" id="GO:0005759">
    <property type="term" value="C:mitochondrial matrix"/>
    <property type="evidence" value="ECO:0000318"/>
    <property type="project" value="GO_Central"/>
</dbReference>
<evidence type="ECO:0000256" key="1">
    <source>
        <dbReference type="ARBA" id="ARBA00004173"/>
    </source>
</evidence>
<proteinExistence type="predicted"/>
<feature type="domain" description="RAP" evidence="4">
    <location>
        <begin position="1201"/>
        <end position="1267"/>
    </location>
</feature>
<name>B5YP15_THAPS</name>
<sequence>MKSTCNFKAGNQLCIAVSIAIIVFAATLQRREQFALAFSQQKSNRPIRCLKGSASSPLNPSSSSSSSQLWVANSNETAETTTTSTKRHTKSSNKNAKHKKSKKYNPNNSKNYKFNKKNTMGFNAAKLFNSQLTKCNTVSELLTSFMEQTSSKGGALDNGKGGSEGPEALATSSATHLAGAQKVNSVNFSTCLHRLARFASSNSNLYNSNNNSNEGDERKQVLSDPRFAMLVCSMAEMAADCNPSLTVGEGKALVDQWKVEDALLDSNLDLGVEMEMADDVLSDIVGVSSDDGGDKTKKSNDSTNSVLQGGNNIGERKAALANKIMKQLAAPTRKNVFSSRECSNVCWALAKLRMAPPSHAFALGRVVDAEDSNSEERNFSSVAEMSLDVLSSSLQVRMQLLEEARKRRMGGENAGGGSAWIPELSRLAGKVLDLIAVQIIQEYGSRNNNADDDNIDESNRKAAVFNPQEMASVLWAFAKAKRADDALFSAVAEELMRQTAYELKSGGGQGPKPQELSNTIWAFATAGIRGDTQVALVKFMADALDEGEGQFFGFDFKPQELANSAWALATLHSKRTNQNDDSGPTELTEMEATEDDGVVRILRWVARTMKRRVEDFKPQELSNTVWAFATIGFGYDESCGTNAHNDYVHVASDSPLEDKELVFETLETIADSALPRLERFKAQELNNLAWGFARLGHRTEKAEKLFEGVAKQLKQRIHQFKPQDVGTTLWSFSTAEYFDLDAFRTGASRLNFQHIRSFKPQEMSNTVWALATAGFTPKYIHAFDTTLVPATQRPPLNDIKKDPITECFAAVAGEAMRRPLDFKDQELKDILWSFSKIGVRHPALFQRIAEHIVGNNGRGFSSFSSQGLGNTLWSFAKQGQLSLDVIELLGDSAKAVSTGRLAVYETSCLDIGEKLLKQLFAMAAEAGLSMNLDRFKTQDISNTCWAYATLGLLHSGFFNNVESQVISRIGSVPSKSRQIFRGQEMANILWSFATLNAQPQPAMVDALASYIAAGCRGKNGPDEHSVSRLFKRQELANIAWSCAVLGRYPKELMNILYTGIVGTRNDPQEMKQIFDDEGLQKSSIMTLYYVQVAADVEAPQLKLKLPNGFPNGWCDDGEGHSVGISSKGDESDLAQVSSSMLTLTVSKLQRDVSKTFDRLGFENEMEHVIDTNEIKDEYGIQLPKTPQEFLSIDIANVEQRVGIEVDGPGHFVRLIDSKDRGDNRVNGPTLLKHRLLTHLGWDIIHLPYWEYQSLGGGEEEKKAYCQSLLNQSDRYSGV</sequence>
<keyword evidence="6" id="KW-1185">Reference proteome</keyword>
<dbReference type="Pfam" id="PF08373">
    <property type="entry name" value="RAP"/>
    <property type="match status" value="1"/>
</dbReference>
<dbReference type="InParanoid" id="B5YP15"/>
<dbReference type="InterPro" id="IPR050870">
    <property type="entry name" value="FAST_kinase"/>
</dbReference>
<dbReference type="GO" id="GO:0044528">
    <property type="term" value="P:regulation of mitochondrial mRNA stability"/>
    <property type="evidence" value="ECO:0000318"/>
    <property type="project" value="GO_Central"/>
</dbReference>
<dbReference type="InterPro" id="IPR013584">
    <property type="entry name" value="RAP"/>
</dbReference>
<keyword evidence="2" id="KW-0496">Mitochondrion</keyword>
<protein>
    <recommendedName>
        <fullName evidence="4">RAP domain-containing protein</fullName>
    </recommendedName>
</protein>
<dbReference type="GeneID" id="7446576"/>
<feature type="compositionally biased region" description="Low complexity" evidence="3">
    <location>
        <begin position="53"/>
        <end position="84"/>
    </location>
</feature>
<evidence type="ECO:0000256" key="3">
    <source>
        <dbReference type="SAM" id="MobiDB-lite"/>
    </source>
</evidence>
<feature type="compositionally biased region" description="Basic residues" evidence="3">
    <location>
        <begin position="85"/>
        <end position="103"/>
    </location>
</feature>
<dbReference type="HOGENOM" id="CLU_263381_0_0_1"/>
<dbReference type="GO" id="GO:0000963">
    <property type="term" value="P:mitochondrial RNA processing"/>
    <property type="evidence" value="ECO:0000318"/>
    <property type="project" value="GO_Central"/>
</dbReference>
<evidence type="ECO:0000313" key="6">
    <source>
        <dbReference type="Proteomes" id="UP000001449"/>
    </source>
</evidence>
<dbReference type="SMART" id="SM00952">
    <property type="entry name" value="RAP"/>
    <property type="match status" value="1"/>
</dbReference>
<reference evidence="5 6" key="2">
    <citation type="journal article" date="2008" name="Nature">
        <title>The Phaeodactylum genome reveals the evolutionary history of diatom genomes.</title>
        <authorList>
            <person name="Bowler C."/>
            <person name="Allen A.E."/>
            <person name="Badger J.H."/>
            <person name="Grimwood J."/>
            <person name="Jabbari K."/>
            <person name="Kuo A."/>
            <person name="Maheswari U."/>
            <person name="Martens C."/>
            <person name="Maumus F."/>
            <person name="Otillar R.P."/>
            <person name="Rayko E."/>
            <person name="Salamov A."/>
            <person name="Vandepoele K."/>
            <person name="Beszteri B."/>
            <person name="Gruber A."/>
            <person name="Heijde M."/>
            <person name="Katinka M."/>
            <person name="Mock T."/>
            <person name="Valentin K."/>
            <person name="Verret F."/>
            <person name="Berges J.A."/>
            <person name="Brownlee C."/>
            <person name="Cadoret J.P."/>
            <person name="Chiovitti A."/>
            <person name="Choi C.J."/>
            <person name="Coesel S."/>
            <person name="De Martino A."/>
            <person name="Detter J.C."/>
            <person name="Durkin C."/>
            <person name="Falciatore A."/>
            <person name="Fournet J."/>
            <person name="Haruta M."/>
            <person name="Huysman M.J."/>
            <person name="Jenkins B.D."/>
            <person name="Jiroutova K."/>
            <person name="Jorgensen R.E."/>
            <person name="Joubert Y."/>
            <person name="Kaplan A."/>
            <person name="Kroger N."/>
            <person name="Kroth P.G."/>
            <person name="La Roche J."/>
            <person name="Lindquist E."/>
            <person name="Lommer M."/>
            <person name="Martin-Jezequel V."/>
            <person name="Lopez P.J."/>
            <person name="Lucas S."/>
            <person name="Mangogna M."/>
            <person name="McGinnis K."/>
            <person name="Medlin L.K."/>
            <person name="Montsant A."/>
            <person name="Oudot-Le Secq M.P."/>
            <person name="Napoli C."/>
            <person name="Obornik M."/>
            <person name="Parker M.S."/>
            <person name="Petit J.L."/>
            <person name="Porcel B.M."/>
            <person name="Poulsen N."/>
            <person name="Robison M."/>
            <person name="Rychlewski L."/>
            <person name="Rynearson T.A."/>
            <person name="Schmutz J."/>
            <person name="Shapiro H."/>
            <person name="Siaut M."/>
            <person name="Stanley M."/>
            <person name="Sussman M.R."/>
            <person name="Taylor A.R."/>
            <person name="Vardi A."/>
            <person name="von Dassow P."/>
            <person name="Vyverman W."/>
            <person name="Willis A."/>
            <person name="Wyrwicz L.S."/>
            <person name="Rokhsar D.S."/>
            <person name="Weissenbach J."/>
            <person name="Armbrust E.V."/>
            <person name="Green B.R."/>
            <person name="Van de Peer Y."/>
            <person name="Grigoriev I.V."/>
        </authorList>
    </citation>
    <scope>NUCLEOTIDE SEQUENCE [LARGE SCALE GENOMIC DNA]</scope>
    <source>
        <strain evidence="5 6">CCMP1335</strain>
    </source>
</reference>
<reference evidence="5 6" key="1">
    <citation type="journal article" date="2004" name="Science">
        <title>The genome of the diatom Thalassiosira pseudonana: ecology, evolution, and metabolism.</title>
        <authorList>
            <person name="Armbrust E.V."/>
            <person name="Berges J.A."/>
            <person name="Bowler C."/>
            <person name="Green B.R."/>
            <person name="Martinez D."/>
            <person name="Putnam N.H."/>
            <person name="Zhou S."/>
            <person name="Allen A.E."/>
            <person name="Apt K.E."/>
            <person name="Bechner M."/>
            <person name="Brzezinski M.A."/>
            <person name="Chaal B.K."/>
            <person name="Chiovitti A."/>
            <person name="Davis A.K."/>
            <person name="Demarest M.S."/>
            <person name="Detter J.C."/>
            <person name="Glavina T."/>
            <person name="Goodstein D."/>
            <person name="Hadi M.Z."/>
            <person name="Hellsten U."/>
            <person name="Hildebrand M."/>
            <person name="Jenkins B.D."/>
            <person name="Jurka J."/>
            <person name="Kapitonov V.V."/>
            <person name="Kroger N."/>
            <person name="Lau W.W."/>
            <person name="Lane T.W."/>
            <person name="Larimer F.W."/>
            <person name="Lippmeier J.C."/>
            <person name="Lucas S."/>
            <person name="Medina M."/>
            <person name="Montsant A."/>
            <person name="Obornik M."/>
            <person name="Parker M.S."/>
            <person name="Palenik B."/>
            <person name="Pazour G.J."/>
            <person name="Richardson P.M."/>
            <person name="Rynearson T.A."/>
            <person name="Saito M.A."/>
            <person name="Schwartz D.C."/>
            <person name="Thamatrakoln K."/>
            <person name="Valentin K."/>
            <person name="Vardi A."/>
            <person name="Wilkerson F.P."/>
            <person name="Rokhsar D.S."/>
        </authorList>
    </citation>
    <scope>NUCLEOTIDE SEQUENCE [LARGE SCALE GENOMIC DNA]</scope>
    <source>
        <strain evidence="5 6">CCMP1335</strain>
    </source>
</reference>
<dbReference type="RefSeq" id="XP_002296009.1">
    <property type="nucleotide sequence ID" value="XM_002295973.1"/>
</dbReference>
<dbReference type="Proteomes" id="UP000001449">
    <property type="component" value="Chromosome 7"/>
</dbReference>
<comment type="subcellular location">
    <subcellularLocation>
        <location evidence="1">Mitochondrion</location>
    </subcellularLocation>
</comment>
<dbReference type="EMBL" id="CP001160">
    <property type="protein sequence ID" value="ACI64726.1"/>
    <property type="molecule type" value="Genomic_DNA"/>
</dbReference>
<feature type="region of interest" description="Disordered" evidence="3">
    <location>
        <begin position="288"/>
        <end position="311"/>
    </location>
</feature>
<dbReference type="PROSITE" id="PS51286">
    <property type="entry name" value="RAP"/>
    <property type="match status" value="1"/>
</dbReference>
<dbReference type="PANTHER" id="PTHR21228:SF40">
    <property type="entry name" value="LD45607P"/>
    <property type="match status" value="1"/>
</dbReference>
<dbReference type="eggNOG" id="ENOG502S18V">
    <property type="taxonomic scope" value="Eukaryota"/>
</dbReference>
<dbReference type="PaxDb" id="35128-Thaps23331"/>
<accession>B5YP15</accession>
<dbReference type="Pfam" id="PF06743">
    <property type="entry name" value="FAST_1"/>
    <property type="match status" value="1"/>
</dbReference>
<dbReference type="OMA" id="MFWALTR"/>
<dbReference type="GO" id="GO:0003723">
    <property type="term" value="F:RNA binding"/>
    <property type="evidence" value="ECO:0000318"/>
    <property type="project" value="GO_Central"/>
</dbReference>
<feature type="region of interest" description="Disordered" evidence="3">
    <location>
        <begin position="49"/>
        <end position="116"/>
    </location>
</feature>
<evidence type="ECO:0000256" key="2">
    <source>
        <dbReference type="ARBA" id="ARBA00023128"/>
    </source>
</evidence>
<dbReference type="AlphaFoldDB" id="B5YP15"/>
<dbReference type="PANTHER" id="PTHR21228">
    <property type="entry name" value="FAST LEU-RICH DOMAIN-CONTAINING"/>
    <property type="match status" value="1"/>
</dbReference>
<evidence type="ECO:0000259" key="4">
    <source>
        <dbReference type="PROSITE" id="PS51286"/>
    </source>
</evidence>
<dbReference type="InterPro" id="IPR010622">
    <property type="entry name" value="FAST_Leu-rich"/>
</dbReference>
<gene>
    <name evidence="5" type="ORF">THAPS_23331</name>
</gene>
<dbReference type="KEGG" id="tps:THAPS_23331"/>
<organism evidence="5 6">
    <name type="scientific">Thalassiosira pseudonana</name>
    <name type="common">Marine diatom</name>
    <name type="synonym">Cyclotella nana</name>
    <dbReference type="NCBI Taxonomy" id="35128"/>
    <lineage>
        <taxon>Eukaryota</taxon>
        <taxon>Sar</taxon>
        <taxon>Stramenopiles</taxon>
        <taxon>Ochrophyta</taxon>
        <taxon>Bacillariophyta</taxon>
        <taxon>Coscinodiscophyceae</taxon>
        <taxon>Thalassiosirophycidae</taxon>
        <taxon>Thalassiosirales</taxon>
        <taxon>Thalassiosiraceae</taxon>
        <taxon>Thalassiosira</taxon>
    </lineage>
</organism>